<comment type="caution">
    <text evidence="1">The sequence shown here is derived from an EMBL/GenBank/DDBJ whole genome shotgun (WGS) entry which is preliminary data.</text>
</comment>
<gene>
    <name evidence="1" type="ORF">J2I48_05060</name>
</gene>
<keyword evidence="2" id="KW-1185">Reference proteome</keyword>
<evidence type="ECO:0000313" key="2">
    <source>
        <dbReference type="Proteomes" id="UP000664795"/>
    </source>
</evidence>
<evidence type="ECO:0008006" key="3">
    <source>
        <dbReference type="Google" id="ProtNLM"/>
    </source>
</evidence>
<evidence type="ECO:0000313" key="1">
    <source>
        <dbReference type="EMBL" id="MBO0930352.1"/>
    </source>
</evidence>
<organism evidence="1 2">
    <name type="scientific">Fibrella aquatilis</name>
    <dbReference type="NCBI Taxonomy" id="2817059"/>
    <lineage>
        <taxon>Bacteria</taxon>
        <taxon>Pseudomonadati</taxon>
        <taxon>Bacteroidota</taxon>
        <taxon>Cytophagia</taxon>
        <taxon>Cytophagales</taxon>
        <taxon>Spirosomataceae</taxon>
        <taxon>Fibrella</taxon>
    </lineage>
</organism>
<name>A0A939JV08_9BACT</name>
<dbReference type="RefSeq" id="WP_207334317.1">
    <property type="nucleotide sequence ID" value="NZ_JAFMYU010000003.1"/>
</dbReference>
<dbReference type="AlphaFoldDB" id="A0A939JV08"/>
<protein>
    <recommendedName>
        <fullName evidence="3">DUF4248 domain-containing protein</fullName>
    </recommendedName>
</protein>
<dbReference type="EMBL" id="JAFMYU010000003">
    <property type="protein sequence ID" value="MBO0930352.1"/>
    <property type="molecule type" value="Genomic_DNA"/>
</dbReference>
<proteinExistence type="predicted"/>
<accession>A0A939JV08</accession>
<dbReference type="Proteomes" id="UP000664795">
    <property type="component" value="Unassembled WGS sequence"/>
</dbReference>
<sequence>MPAHESYTIKELLALYNVSWKVWRAWLRPILPQLAAAGYVPGQRRLTPNQQTIIFNQVGQPPALTTDTHA</sequence>
<reference evidence="1 2" key="1">
    <citation type="submission" date="2021-03" db="EMBL/GenBank/DDBJ databases">
        <title>Fibrella sp. HMF5036 genome sequencing and assembly.</title>
        <authorList>
            <person name="Kang H."/>
            <person name="Kim H."/>
            <person name="Bae S."/>
            <person name="Joh K."/>
        </authorList>
    </citation>
    <scope>NUCLEOTIDE SEQUENCE [LARGE SCALE GENOMIC DNA]</scope>
    <source>
        <strain evidence="1 2">HMF5036</strain>
    </source>
</reference>